<reference evidence="4 5" key="1">
    <citation type="submission" date="2015-12" db="EMBL/GenBank/DDBJ databases">
        <title>Draft genome sequence of Moniliophthora roreri, the causal agent of frosty pod rot of cacao.</title>
        <authorList>
            <person name="Aime M.C."/>
            <person name="Diaz-Valderrama J.R."/>
            <person name="Kijpornyongpan T."/>
            <person name="Phillips-Mora W."/>
        </authorList>
    </citation>
    <scope>NUCLEOTIDE SEQUENCE [LARGE SCALE GENOMIC DNA]</scope>
    <source>
        <strain evidence="4 5">MCA 2952</strain>
    </source>
</reference>
<keyword evidence="1" id="KW-0696">RNA-directed RNA polymerase</keyword>
<accession>A0A0W0EUX8</accession>
<dbReference type="PANTHER" id="PTHR23079">
    <property type="entry name" value="RNA-DEPENDENT RNA POLYMERASE"/>
    <property type="match status" value="1"/>
</dbReference>
<proteinExistence type="inferred from homology"/>
<feature type="region of interest" description="Disordered" evidence="2">
    <location>
        <begin position="523"/>
        <end position="547"/>
    </location>
</feature>
<comment type="caution">
    <text evidence="4">The sequence shown here is derived from an EMBL/GenBank/DDBJ whole genome shotgun (WGS) entry which is preliminary data.</text>
</comment>
<dbReference type="GO" id="GO:0003968">
    <property type="term" value="F:RNA-directed RNA polymerase activity"/>
    <property type="evidence" value="ECO:0007669"/>
    <property type="project" value="UniProtKB-KW"/>
</dbReference>
<protein>
    <recommendedName>
        <fullName evidence="1">RNA-dependent RNA polymerase</fullName>
        <ecNumber evidence="1">2.7.7.48</ecNumber>
    </recommendedName>
</protein>
<feature type="domain" description="RDRP core" evidence="3">
    <location>
        <begin position="202"/>
        <end position="815"/>
    </location>
</feature>
<dbReference type="GO" id="GO:0031380">
    <property type="term" value="C:nuclear RNA-directed RNA polymerase complex"/>
    <property type="evidence" value="ECO:0007669"/>
    <property type="project" value="TreeGrafter"/>
</dbReference>
<dbReference type="Proteomes" id="UP000054988">
    <property type="component" value="Unassembled WGS sequence"/>
</dbReference>
<name>A0A0W0EUX8_MONRR</name>
<comment type="catalytic activity">
    <reaction evidence="1">
        <text>RNA(n) + a ribonucleoside 5'-triphosphate = RNA(n+1) + diphosphate</text>
        <dbReference type="Rhea" id="RHEA:21248"/>
        <dbReference type="Rhea" id="RHEA-COMP:14527"/>
        <dbReference type="Rhea" id="RHEA-COMP:17342"/>
        <dbReference type="ChEBI" id="CHEBI:33019"/>
        <dbReference type="ChEBI" id="CHEBI:61557"/>
        <dbReference type="ChEBI" id="CHEBI:140395"/>
        <dbReference type="EC" id="2.7.7.48"/>
    </reaction>
</comment>
<keyword evidence="1" id="KW-0694">RNA-binding</keyword>
<evidence type="ECO:0000256" key="1">
    <source>
        <dbReference type="RuleBase" id="RU363098"/>
    </source>
</evidence>
<sequence length="1050" mass="118852">MLTEPPKTPKFKPSLRPLDASVDSRDVKRRRLDSQVSVVLETENGAKPIIIASDPTLQPLFQKYRTPSAVQYEIARILSAKNKDSDVQSLTEPLFQIYQLMNSSKKPNFDGVAKLHAHVNVMYDGRISEKEYLATAPWSELDLEERVLSRNQLGGVGHTALTPQEIEIFGNDLLPSERATGLYCGGKIDFIGRVEKEGGSYRIRLERASKGPSNKAKRRFGSRNFLKIKIPSGVFKSQNEIDTCFQRPFVMWESVFRAFLGKEDTVLLVRTNETYCGGRFGTDMNRTSMSLYQFINWFNPSKDNDKQVLCKWSSRMALLWSSSVPGPQLLHKDIHFIDDEVSCEGSDMTDGCGFGNLSLFKAIQERFGLEELPCAIQCRVAGSKGMLLWNEDKEDSGSPQVWLRKSQRKVQYPISLAQEPSHRTIDVLRVSRIRSPARLSIEVITNLHHNGVPASVFTNFLKSNLEDAIGPMLAWDLDKDPDAMIKLWHTIEQTENVLLARRARQSVTDIRFRGFHDKEKDEVLDDEDDLDENNGGQQHSTAWWPDPNSHCPSSIAETVMELVAAGFTPQGCLFMRNKIYQLVKGQIKRKCTKQNFDVSMSAGAFAVPDPYGVLEEGQIHFKSSRREFLKPNGLATDILEGPVLITRNPCKVPTDVQKVTAVSHPKLSNIVNVVVFSIKGKRRLIDFLAGGDYDGDRATVFWNPQIVEPFTNADEQFSKEPPDVEAAFTLENSLSVNEFNTKAAESKKTELEIAVDLQHYLLGGLRDPHLIGTYSFIHEKSMYVYGYGHPITVANAYKFCAVMDAPKSGRKLIDRILRRDRSLFPHEKVLPWKKTIDRLSGTTSKEMGTSTIELRRAGDQNPFIMDVLAREAEGLYKSWMTRAESIFDTDKSSDPICKTFLRGADKDLLAPWEFYQAKAVGKPHTFNDLQTIKNHVESVWVEFQEKYDMSFTGKDIVKRQDTLRRLSKAFISSPKPDDLESVMDEGTIARLRASYAYHFLKSNTGKQFPWLMAFDELCLIKAKKSKSGFRAIIMNFADVLKVPRAVIVRT</sequence>
<dbReference type="EC" id="2.7.7.48" evidence="1"/>
<organism evidence="4 5">
    <name type="scientific">Moniliophthora roreri</name>
    <name type="common">Frosty pod rot fungus</name>
    <name type="synonym">Monilia roreri</name>
    <dbReference type="NCBI Taxonomy" id="221103"/>
    <lineage>
        <taxon>Eukaryota</taxon>
        <taxon>Fungi</taxon>
        <taxon>Dikarya</taxon>
        <taxon>Basidiomycota</taxon>
        <taxon>Agaricomycotina</taxon>
        <taxon>Agaricomycetes</taxon>
        <taxon>Agaricomycetidae</taxon>
        <taxon>Agaricales</taxon>
        <taxon>Marasmiineae</taxon>
        <taxon>Marasmiaceae</taxon>
        <taxon>Moniliophthora</taxon>
    </lineage>
</organism>
<evidence type="ECO:0000313" key="5">
    <source>
        <dbReference type="Proteomes" id="UP000054988"/>
    </source>
</evidence>
<dbReference type="InterPro" id="IPR007855">
    <property type="entry name" value="RDRP"/>
</dbReference>
<dbReference type="GO" id="GO:0003723">
    <property type="term" value="F:RNA binding"/>
    <property type="evidence" value="ECO:0007669"/>
    <property type="project" value="UniProtKB-KW"/>
</dbReference>
<dbReference type="EMBL" id="LATX01002515">
    <property type="protein sequence ID" value="KTB27885.1"/>
    <property type="molecule type" value="Genomic_DNA"/>
</dbReference>
<dbReference type="PANTHER" id="PTHR23079:SF14">
    <property type="entry name" value="RNA-DEPENDENT RNA POLYMERASE"/>
    <property type="match status" value="1"/>
</dbReference>
<dbReference type="AlphaFoldDB" id="A0A0W0EUX8"/>
<keyword evidence="1" id="KW-0548">Nucleotidyltransferase</keyword>
<dbReference type="InterPro" id="IPR057596">
    <property type="entry name" value="RDRP_core"/>
</dbReference>
<dbReference type="eggNOG" id="KOG0988">
    <property type="taxonomic scope" value="Eukaryota"/>
</dbReference>
<gene>
    <name evidence="4" type="ORF">WG66_19524</name>
</gene>
<comment type="similarity">
    <text evidence="1">Belongs to the RdRP family.</text>
</comment>
<feature type="region of interest" description="Disordered" evidence="2">
    <location>
        <begin position="1"/>
        <end position="26"/>
    </location>
</feature>
<evidence type="ECO:0000259" key="3">
    <source>
        <dbReference type="Pfam" id="PF05183"/>
    </source>
</evidence>
<evidence type="ECO:0000256" key="2">
    <source>
        <dbReference type="SAM" id="MobiDB-lite"/>
    </source>
</evidence>
<dbReference type="Pfam" id="PF05183">
    <property type="entry name" value="RdRP"/>
    <property type="match status" value="1"/>
</dbReference>
<feature type="compositionally biased region" description="Acidic residues" evidence="2">
    <location>
        <begin position="523"/>
        <end position="532"/>
    </location>
</feature>
<keyword evidence="1" id="KW-0808">Transferase</keyword>
<evidence type="ECO:0000313" key="4">
    <source>
        <dbReference type="EMBL" id="KTB27885.1"/>
    </source>
</evidence>
<dbReference type="GO" id="GO:0030422">
    <property type="term" value="P:siRNA processing"/>
    <property type="evidence" value="ECO:0007669"/>
    <property type="project" value="TreeGrafter"/>
</dbReference>